<protein>
    <submittedName>
        <fullName evidence="2">Phosphatidate phosphatase APP1</fullName>
    </submittedName>
</protein>
<evidence type="ECO:0000313" key="3">
    <source>
        <dbReference type="Proteomes" id="UP000198756"/>
    </source>
</evidence>
<gene>
    <name evidence="2" type="ORF">SAMN03080617_02725</name>
</gene>
<dbReference type="InterPro" id="IPR019236">
    <property type="entry name" value="APP1_cat"/>
</dbReference>
<accession>A0A1G5YPL8</accession>
<proteinExistence type="predicted"/>
<dbReference type="RefSeq" id="WP_092730857.1">
    <property type="nucleotide sequence ID" value="NZ_FMXE01000019.1"/>
</dbReference>
<organism evidence="2 3">
    <name type="scientific">Algoriphagus alkaliphilus</name>
    <dbReference type="NCBI Taxonomy" id="279824"/>
    <lineage>
        <taxon>Bacteria</taxon>
        <taxon>Pseudomonadati</taxon>
        <taxon>Bacteroidota</taxon>
        <taxon>Cytophagia</taxon>
        <taxon>Cytophagales</taxon>
        <taxon>Cyclobacteriaceae</taxon>
        <taxon>Algoriphagus</taxon>
    </lineage>
</organism>
<evidence type="ECO:0000313" key="2">
    <source>
        <dbReference type="EMBL" id="SDA84571.1"/>
    </source>
</evidence>
<dbReference type="STRING" id="279824.SAMN03080617_02725"/>
<dbReference type="GO" id="GO:0008195">
    <property type="term" value="F:phosphatidate phosphatase activity"/>
    <property type="evidence" value="ECO:0007669"/>
    <property type="project" value="InterPro"/>
</dbReference>
<dbReference type="OrthoDB" id="9789875at2"/>
<name>A0A1G5YPL8_9BACT</name>
<dbReference type="PANTHER" id="PTHR28208:SF3">
    <property type="entry name" value="PHOSPHATIDATE PHOSPHATASE APP1"/>
    <property type="match status" value="1"/>
</dbReference>
<dbReference type="Pfam" id="PF09949">
    <property type="entry name" value="APP1_cat"/>
    <property type="match status" value="1"/>
</dbReference>
<sequence length="380" mass="43295">MSSPPPSRFRVLPVIYYAKRKFSRGKLWIWVKVGFVKKVLIQPYAGYGNGKELYLAGRVLADRDIQASAPEDRFWRNFRKMRKRFLTIVFPGVDLEAEFQGKTIKVTTDEEGYFEIQLLLNGVEVLEGWHPVRLRLLHDLLGKATEVVAQGEVYFPTPDPDYGIISDIDDTILTTGAMRMWEMLKVTFTQNAHTRIPFAGVSEFYETLRKGRDKILSNPIFYVSSSPWNIYDFLMEFLDAHKIPKGPLMLRDIGLSREQLIAGSHHDHKLKQIHHILEVFGGLDFILIGDSGQKDPQIYLEVVVNYKKRILAVYIRDVSGADLSDLSSAYQSHGVELILVKDTTEAAAHALAKGWILPSDTEKIKVQKVEDEKGRDSQVS</sequence>
<dbReference type="InterPro" id="IPR052935">
    <property type="entry name" value="Mg2+_PAP"/>
</dbReference>
<evidence type="ECO:0000259" key="1">
    <source>
        <dbReference type="Pfam" id="PF09949"/>
    </source>
</evidence>
<dbReference type="EMBL" id="FMXE01000019">
    <property type="protein sequence ID" value="SDA84571.1"/>
    <property type="molecule type" value="Genomic_DNA"/>
</dbReference>
<reference evidence="3" key="1">
    <citation type="submission" date="2016-10" db="EMBL/GenBank/DDBJ databases">
        <authorList>
            <person name="Varghese N."/>
            <person name="Submissions S."/>
        </authorList>
    </citation>
    <scope>NUCLEOTIDE SEQUENCE [LARGE SCALE GENOMIC DNA]</scope>
    <source>
        <strain evidence="3">DSM 22703</strain>
    </source>
</reference>
<dbReference type="PANTHER" id="PTHR28208">
    <property type="entry name" value="PHOSPHATIDATE PHOSPHATASE APP1"/>
    <property type="match status" value="1"/>
</dbReference>
<dbReference type="Proteomes" id="UP000198756">
    <property type="component" value="Unassembled WGS sequence"/>
</dbReference>
<keyword evidence="3" id="KW-1185">Reference proteome</keyword>
<feature type="domain" description="Phosphatidate phosphatase APP1 catalytic" evidence="1">
    <location>
        <begin position="162"/>
        <end position="317"/>
    </location>
</feature>
<dbReference type="AlphaFoldDB" id="A0A1G5YPL8"/>